<protein>
    <submittedName>
        <fullName evidence="2">Uncharacterized protein</fullName>
    </submittedName>
</protein>
<evidence type="ECO:0000313" key="3">
    <source>
        <dbReference type="Proteomes" id="UP000027120"/>
    </source>
</evidence>
<evidence type="ECO:0000256" key="1">
    <source>
        <dbReference type="SAM" id="MobiDB-lite"/>
    </source>
</evidence>
<sequence length="79" mass="8683">MVANREPEAATDDGGESDCCLELQEPKAATVVNEPESTSCDGRERTREYELRRKTVASREPKLLSSDGGESRRLLAARS</sequence>
<reference evidence="2 3" key="1">
    <citation type="submission" date="2014-04" db="EMBL/GenBank/DDBJ databases">
        <authorList>
            <consortium name="International Citrus Genome Consortium"/>
            <person name="Gmitter F."/>
            <person name="Chen C."/>
            <person name="Farmerie W."/>
            <person name="Harkins T."/>
            <person name="Desany B."/>
            <person name="Mohiuddin M."/>
            <person name="Kodira C."/>
            <person name="Borodovsky M."/>
            <person name="Lomsadze A."/>
            <person name="Burns P."/>
            <person name="Jenkins J."/>
            <person name="Prochnik S."/>
            <person name="Shu S."/>
            <person name="Chapman J."/>
            <person name="Pitluck S."/>
            <person name="Schmutz J."/>
            <person name="Rokhsar D."/>
        </authorList>
    </citation>
    <scope>NUCLEOTIDE SEQUENCE</scope>
</reference>
<evidence type="ECO:0000313" key="2">
    <source>
        <dbReference type="EMBL" id="KDO61960.1"/>
    </source>
</evidence>
<name>A0A067F729_CITSI</name>
<organism evidence="2 3">
    <name type="scientific">Citrus sinensis</name>
    <name type="common">Sweet orange</name>
    <name type="synonym">Citrus aurantium var. sinensis</name>
    <dbReference type="NCBI Taxonomy" id="2711"/>
    <lineage>
        <taxon>Eukaryota</taxon>
        <taxon>Viridiplantae</taxon>
        <taxon>Streptophyta</taxon>
        <taxon>Embryophyta</taxon>
        <taxon>Tracheophyta</taxon>
        <taxon>Spermatophyta</taxon>
        <taxon>Magnoliopsida</taxon>
        <taxon>eudicotyledons</taxon>
        <taxon>Gunneridae</taxon>
        <taxon>Pentapetalae</taxon>
        <taxon>rosids</taxon>
        <taxon>malvids</taxon>
        <taxon>Sapindales</taxon>
        <taxon>Rutaceae</taxon>
        <taxon>Aurantioideae</taxon>
        <taxon>Citrus</taxon>
    </lineage>
</organism>
<dbReference type="AlphaFoldDB" id="A0A067F729"/>
<gene>
    <name evidence="2" type="ORF">CISIN_1g037895mg</name>
</gene>
<accession>A0A067F729</accession>
<dbReference type="EMBL" id="KK784922">
    <property type="protein sequence ID" value="KDO61960.1"/>
    <property type="molecule type" value="Genomic_DNA"/>
</dbReference>
<feature type="region of interest" description="Disordered" evidence="1">
    <location>
        <begin position="26"/>
        <end position="79"/>
    </location>
</feature>
<dbReference type="Proteomes" id="UP000027120">
    <property type="component" value="Unassembled WGS sequence"/>
</dbReference>
<keyword evidence="3" id="KW-1185">Reference proteome</keyword>
<proteinExistence type="predicted"/>
<feature type="compositionally biased region" description="Basic and acidic residues" evidence="1">
    <location>
        <begin position="41"/>
        <end position="62"/>
    </location>
</feature>